<dbReference type="CDD" id="cd01433">
    <property type="entry name" value="Ribosomal_L16_L10e"/>
    <property type="match status" value="1"/>
</dbReference>
<dbReference type="GO" id="GO:0019843">
    <property type="term" value="F:rRNA binding"/>
    <property type="evidence" value="ECO:0007669"/>
    <property type="project" value="InterPro"/>
</dbReference>
<protein>
    <recommendedName>
        <fullName evidence="4">Large ribosomal subunit protein uL16m</fullName>
    </recommendedName>
    <alternativeName>
        <fullName evidence="5">39S ribosomal protein L16, mitochondrial</fullName>
    </alternativeName>
</protein>
<dbReference type="InterPro" id="IPR000114">
    <property type="entry name" value="Ribosomal_uL16_bact-type"/>
</dbReference>
<dbReference type="PANTHER" id="PTHR12220:SF13">
    <property type="entry name" value="LARGE RIBOSOMAL SUBUNIT PROTEIN UL16M"/>
    <property type="match status" value="1"/>
</dbReference>
<evidence type="ECO:0000256" key="3">
    <source>
        <dbReference type="ARBA" id="ARBA00023274"/>
    </source>
</evidence>
<evidence type="ECO:0000313" key="7">
    <source>
        <dbReference type="WBParaSite" id="PSAMB.scaffold132size74629.g2707.t1"/>
    </source>
</evidence>
<dbReference type="Pfam" id="PF00252">
    <property type="entry name" value="Ribosomal_L16"/>
    <property type="match status" value="1"/>
</dbReference>
<dbReference type="InterPro" id="IPR047873">
    <property type="entry name" value="Ribosomal_uL16"/>
</dbReference>
<evidence type="ECO:0000256" key="4">
    <source>
        <dbReference type="ARBA" id="ARBA00035302"/>
    </source>
</evidence>
<keyword evidence="2" id="KW-0689">Ribosomal protein</keyword>
<dbReference type="Gene3D" id="3.90.1170.10">
    <property type="entry name" value="Ribosomal protein L10e/L16"/>
    <property type="match status" value="1"/>
</dbReference>
<evidence type="ECO:0000313" key="6">
    <source>
        <dbReference type="Proteomes" id="UP000887566"/>
    </source>
</evidence>
<dbReference type="SUPFAM" id="SSF54686">
    <property type="entry name" value="Ribosomal protein L16p/L10e"/>
    <property type="match status" value="1"/>
</dbReference>
<dbReference type="WBParaSite" id="PSAMB.scaffold132size74629.g2707.t1">
    <property type="protein sequence ID" value="PSAMB.scaffold132size74629.g2707.t1"/>
    <property type="gene ID" value="PSAMB.scaffold132size74629.g2707"/>
</dbReference>
<keyword evidence="6" id="KW-1185">Reference proteome</keyword>
<evidence type="ECO:0000256" key="1">
    <source>
        <dbReference type="ARBA" id="ARBA00008931"/>
    </source>
</evidence>
<accession>A0A914UXV1</accession>
<dbReference type="GO" id="GO:0032543">
    <property type="term" value="P:mitochondrial translation"/>
    <property type="evidence" value="ECO:0007669"/>
    <property type="project" value="TreeGrafter"/>
</dbReference>
<name>A0A914UXV1_9BILA</name>
<sequence length="239" mass="27966">MLRLRVGSLFGRLGECQKRTFKKYPFPVTFENVVFPPNGKMKLPTMPSEPTYNPELGEEPYKTSHRLIEARGPEEIHTELIHNQFGLAAVNGGFLGANHLKMLEERVNKNLREKQFAIWRVEEPWLPRTKKSQGARLGGGKGRIKRYVTPVRSGRIILEVGGYIIEPEARSFLCYLADLLPMKAEFVSAEILQQRREEEEYIRRENANRFDWDMVMRYNMQNCTSWLSSYDLHWRGKFK</sequence>
<proteinExistence type="inferred from homology"/>
<dbReference type="PANTHER" id="PTHR12220">
    <property type="entry name" value="50S/60S RIBOSOMAL PROTEIN L16"/>
    <property type="match status" value="1"/>
</dbReference>
<dbReference type="Proteomes" id="UP000887566">
    <property type="component" value="Unplaced"/>
</dbReference>
<comment type="similarity">
    <text evidence="1">Belongs to the universal ribosomal protein uL16 family.</text>
</comment>
<dbReference type="AlphaFoldDB" id="A0A914UXV1"/>
<dbReference type="InterPro" id="IPR016180">
    <property type="entry name" value="Ribosomal_uL16_dom"/>
</dbReference>
<reference evidence="7" key="1">
    <citation type="submission" date="2022-11" db="UniProtKB">
        <authorList>
            <consortium name="WormBaseParasite"/>
        </authorList>
    </citation>
    <scope>IDENTIFICATION</scope>
</reference>
<evidence type="ECO:0000256" key="5">
    <source>
        <dbReference type="ARBA" id="ARBA00035440"/>
    </source>
</evidence>
<organism evidence="6 7">
    <name type="scientific">Plectus sambesii</name>
    <dbReference type="NCBI Taxonomy" id="2011161"/>
    <lineage>
        <taxon>Eukaryota</taxon>
        <taxon>Metazoa</taxon>
        <taxon>Ecdysozoa</taxon>
        <taxon>Nematoda</taxon>
        <taxon>Chromadorea</taxon>
        <taxon>Plectida</taxon>
        <taxon>Plectina</taxon>
        <taxon>Plectoidea</taxon>
        <taxon>Plectidae</taxon>
        <taxon>Plectus</taxon>
    </lineage>
</organism>
<dbReference type="GO" id="GO:0005762">
    <property type="term" value="C:mitochondrial large ribosomal subunit"/>
    <property type="evidence" value="ECO:0007669"/>
    <property type="project" value="TreeGrafter"/>
</dbReference>
<evidence type="ECO:0000256" key="2">
    <source>
        <dbReference type="ARBA" id="ARBA00022980"/>
    </source>
</evidence>
<dbReference type="GO" id="GO:0003735">
    <property type="term" value="F:structural constituent of ribosome"/>
    <property type="evidence" value="ECO:0007669"/>
    <property type="project" value="InterPro"/>
</dbReference>
<dbReference type="InterPro" id="IPR036920">
    <property type="entry name" value="Ribosomal_uL16_sf"/>
</dbReference>
<keyword evidence="3" id="KW-0687">Ribonucleoprotein</keyword>